<keyword evidence="3 5" id="KW-0697">Rotamase</keyword>
<dbReference type="AlphaFoldDB" id="A0A1A8TCE6"/>
<organism evidence="8 9">
    <name type="scientific">Marinomonas aquimarina</name>
    <dbReference type="NCBI Taxonomy" id="295068"/>
    <lineage>
        <taxon>Bacteria</taxon>
        <taxon>Pseudomonadati</taxon>
        <taxon>Pseudomonadota</taxon>
        <taxon>Gammaproteobacteria</taxon>
        <taxon>Oceanospirillales</taxon>
        <taxon>Oceanospirillaceae</taxon>
        <taxon>Marinomonas</taxon>
    </lineage>
</organism>
<dbReference type="SUPFAM" id="SSF54534">
    <property type="entry name" value="FKBP-like"/>
    <property type="match status" value="1"/>
</dbReference>
<evidence type="ECO:0000256" key="2">
    <source>
        <dbReference type="ARBA" id="ARBA00006577"/>
    </source>
</evidence>
<evidence type="ECO:0000259" key="7">
    <source>
        <dbReference type="PROSITE" id="PS50059"/>
    </source>
</evidence>
<proteinExistence type="inferred from homology"/>
<evidence type="ECO:0000256" key="5">
    <source>
        <dbReference type="PROSITE-ProRule" id="PRU00277"/>
    </source>
</evidence>
<dbReference type="STRING" id="295068.MAQ5080_01426"/>
<dbReference type="Gene3D" id="3.10.50.40">
    <property type="match status" value="1"/>
</dbReference>
<evidence type="ECO:0000256" key="6">
    <source>
        <dbReference type="RuleBase" id="RU003915"/>
    </source>
</evidence>
<dbReference type="Proteomes" id="UP000092627">
    <property type="component" value="Unassembled WGS sequence"/>
</dbReference>
<comment type="similarity">
    <text evidence="2 6">Belongs to the FKBP-type PPIase family.</text>
</comment>
<keyword evidence="9" id="KW-1185">Reference proteome</keyword>
<keyword evidence="4 5" id="KW-0413">Isomerase</keyword>
<dbReference type="InterPro" id="IPR001179">
    <property type="entry name" value="PPIase_FKBP_dom"/>
</dbReference>
<evidence type="ECO:0000313" key="8">
    <source>
        <dbReference type="EMBL" id="SBS29535.1"/>
    </source>
</evidence>
<dbReference type="PANTHER" id="PTHR47861:SF4">
    <property type="entry name" value="FKBP-TYPE 16 KDA PEPTIDYL-PROLYL CIS-TRANS ISOMERASE"/>
    <property type="match status" value="1"/>
</dbReference>
<dbReference type="GO" id="GO:0003755">
    <property type="term" value="F:peptidyl-prolyl cis-trans isomerase activity"/>
    <property type="evidence" value="ECO:0007669"/>
    <property type="project" value="UniProtKB-UniRule"/>
</dbReference>
<name>A0A1A8TCE6_9GAMM</name>
<dbReference type="RefSeq" id="WP_067207551.1">
    <property type="nucleotide sequence ID" value="NZ_FLOC01000006.1"/>
</dbReference>
<dbReference type="Pfam" id="PF00254">
    <property type="entry name" value="FKBP_C"/>
    <property type="match status" value="1"/>
</dbReference>
<comment type="catalytic activity">
    <reaction evidence="1 5 6">
        <text>[protein]-peptidylproline (omega=180) = [protein]-peptidylproline (omega=0)</text>
        <dbReference type="Rhea" id="RHEA:16237"/>
        <dbReference type="Rhea" id="RHEA-COMP:10747"/>
        <dbReference type="Rhea" id="RHEA-COMP:10748"/>
        <dbReference type="ChEBI" id="CHEBI:83833"/>
        <dbReference type="ChEBI" id="CHEBI:83834"/>
        <dbReference type="EC" id="5.2.1.8"/>
    </reaction>
</comment>
<dbReference type="InterPro" id="IPR046357">
    <property type="entry name" value="PPIase_dom_sf"/>
</dbReference>
<sequence>MTINEQSRITLHFELALEDGQVIDSNFDGSAAQFTYGDGSLLPDFEAVLLGLSANEEATFTMPPEKAFGAHNPSNVQTMARSQFGMDIEEGMVVSFSDSAKNELPGVIKSIGDSQVEVDFNHPLSGHTLTYRVKIVAVEEA</sequence>
<dbReference type="OrthoDB" id="9808891at2"/>
<feature type="domain" description="PPIase FKBP-type" evidence="7">
    <location>
        <begin position="6"/>
        <end position="92"/>
    </location>
</feature>
<accession>A0A1A8TCE6</accession>
<reference evidence="8 9" key="1">
    <citation type="submission" date="2016-06" db="EMBL/GenBank/DDBJ databases">
        <authorList>
            <person name="Kjaerup R.B."/>
            <person name="Dalgaard T.S."/>
            <person name="Juul-Madsen H.R."/>
        </authorList>
    </citation>
    <scope>NUCLEOTIDE SEQUENCE [LARGE SCALE GENOMIC DNA]</scope>
    <source>
        <strain evidence="8 9">CECT 5080</strain>
    </source>
</reference>
<protein>
    <recommendedName>
        <fullName evidence="6">Peptidyl-prolyl cis-trans isomerase</fullName>
        <ecNumber evidence="6">5.2.1.8</ecNumber>
    </recommendedName>
</protein>
<evidence type="ECO:0000313" key="9">
    <source>
        <dbReference type="Proteomes" id="UP000092627"/>
    </source>
</evidence>
<evidence type="ECO:0000256" key="1">
    <source>
        <dbReference type="ARBA" id="ARBA00000971"/>
    </source>
</evidence>
<dbReference type="EC" id="5.2.1.8" evidence="6"/>
<dbReference type="PROSITE" id="PS50059">
    <property type="entry name" value="FKBP_PPIASE"/>
    <property type="match status" value="1"/>
</dbReference>
<dbReference type="PANTHER" id="PTHR47861">
    <property type="entry name" value="FKBP-TYPE PEPTIDYL-PROLYL CIS-TRANS ISOMERASE SLYD"/>
    <property type="match status" value="1"/>
</dbReference>
<evidence type="ECO:0000256" key="4">
    <source>
        <dbReference type="ARBA" id="ARBA00023235"/>
    </source>
</evidence>
<evidence type="ECO:0000256" key="3">
    <source>
        <dbReference type="ARBA" id="ARBA00023110"/>
    </source>
</evidence>
<dbReference type="EMBL" id="FLOC01000006">
    <property type="protein sequence ID" value="SBS29535.1"/>
    <property type="molecule type" value="Genomic_DNA"/>
</dbReference>
<gene>
    <name evidence="8" type="primary">fkpB</name>
    <name evidence="8" type="ORF">MAQ5080_01426</name>
</gene>